<dbReference type="PANTHER" id="PTHR23131">
    <property type="entry name" value="ENDORIBONUCLEASE LACTB2"/>
    <property type="match status" value="1"/>
</dbReference>
<dbReference type="SUPFAM" id="SSF56281">
    <property type="entry name" value="Metallo-hydrolase/oxidoreductase"/>
    <property type="match status" value="1"/>
</dbReference>
<accession>A0ABT8D3A0</accession>
<protein>
    <recommendedName>
        <fullName evidence="5">MBL fold metallo-hydrolase</fullName>
    </recommendedName>
</protein>
<name>A0ABT8D3A0_9RHOB</name>
<dbReference type="InterPro" id="IPR041516">
    <property type="entry name" value="LACTB2_WH"/>
</dbReference>
<dbReference type="InterPro" id="IPR036388">
    <property type="entry name" value="WH-like_DNA-bd_sf"/>
</dbReference>
<dbReference type="Pfam" id="PF17778">
    <property type="entry name" value="WHD_BLACT"/>
    <property type="match status" value="1"/>
</dbReference>
<evidence type="ECO:0000259" key="2">
    <source>
        <dbReference type="Pfam" id="PF17778"/>
    </source>
</evidence>
<evidence type="ECO:0000313" key="4">
    <source>
        <dbReference type="Proteomes" id="UP001243846"/>
    </source>
</evidence>
<sequence length="170" mass="18314">MALADGAGVETAEWRLEALHTPGHFGNHLSFIHGDQVFCGDVVLGWASTLISPPDGDLADYMRSLAKLDALDARRLLPAHGAPIEAPRNRLHELARHRRARTAQVLAALRESPGTAGELAKRIYEVGPELIQAASRNVLAHLVALGDLGAVHNDGNLTENSVFYTSDARM</sequence>
<dbReference type="Pfam" id="PF00753">
    <property type="entry name" value="Lactamase_B"/>
    <property type="match status" value="1"/>
</dbReference>
<dbReference type="Proteomes" id="UP001243846">
    <property type="component" value="Unassembled WGS sequence"/>
</dbReference>
<dbReference type="InterPro" id="IPR001279">
    <property type="entry name" value="Metallo-B-lactamas"/>
</dbReference>
<evidence type="ECO:0000259" key="1">
    <source>
        <dbReference type="Pfam" id="PF00753"/>
    </source>
</evidence>
<comment type="caution">
    <text evidence="3">The sequence shown here is derived from an EMBL/GenBank/DDBJ whole genome shotgun (WGS) entry which is preliminary data.</text>
</comment>
<feature type="domain" description="LACTB2 winged helix" evidence="2">
    <location>
        <begin position="115"/>
        <end position="155"/>
    </location>
</feature>
<dbReference type="InterPro" id="IPR036866">
    <property type="entry name" value="RibonucZ/Hydroxyglut_hydro"/>
</dbReference>
<organism evidence="3 4">
    <name type="scientific">Paracoccus cavernae</name>
    <dbReference type="NCBI Taxonomy" id="1571207"/>
    <lineage>
        <taxon>Bacteria</taxon>
        <taxon>Pseudomonadati</taxon>
        <taxon>Pseudomonadota</taxon>
        <taxon>Alphaproteobacteria</taxon>
        <taxon>Rhodobacterales</taxon>
        <taxon>Paracoccaceae</taxon>
        <taxon>Paracoccus</taxon>
    </lineage>
</organism>
<gene>
    <name evidence="3" type="ORF">QWZ10_04405</name>
</gene>
<proteinExistence type="predicted"/>
<evidence type="ECO:0000313" key="3">
    <source>
        <dbReference type="EMBL" id="MDN3711268.1"/>
    </source>
</evidence>
<dbReference type="InterPro" id="IPR050662">
    <property type="entry name" value="Sec-metab_biosynth-thioest"/>
</dbReference>
<reference evidence="4" key="1">
    <citation type="journal article" date="2019" name="Int. J. Syst. Evol. Microbiol.">
        <title>The Global Catalogue of Microorganisms (GCM) 10K type strain sequencing project: providing services to taxonomists for standard genome sequencing and annotation.</title>
        <authorList>
            <consortium name="The Broad Institute Genomics Platform"/>
            <consortium name="The Broad Institute Genome Sequencing Center for Infectious Disease"/>
            <person name="Wu L."/>
            <person name="Ma J."/>
        </authorList>
    </citation>
    <scope>NUCLEOTIDE SEQUENCE [LARGE SCALE GENOMIC DNA]</scope>
    <source>
        <strain evidence="4">CECT 8482</strain>
    </source>
</reference>
<feature type="domain" description="Metallo-beta-lactamase" evidence="1">
    <location>
        <begin position="6"/>
        <end position="80"/>
    </location>
</feature>
<keyword evidence="4" id="KW-1185">Reference proteome</keyword>
<dbReference type="EMBL" id="JAUFRC010000001">
    <property type="protein sequence ID" value="MDN3711268.1"/>
    <property type="molecule type" value="Genomic_DNA"/>
</dbReference>
<dbReference type="PANTHER" id="PTHR23131:SF0">
    <property type="entry name" value="ENDORIBONUCLEASE LACTB2"/>
    <property type="match status" value="1"/>
</dbReference>
<dbReference type="Gene3D" id="3.60.15.10">
    <property type="entry name" value="Ribonuclease Z/Hydroxyacylglutathione hydrolase-like"/>
    <property type="match status" value="1"/>
</dbReference>
<evidence type="ECO:0008006" key="5">
    <source>
        <dbReference type="Google" id="ProtNLM"/>
    </source>
</evidence>
<dbReference type="Gene3D" id="1.10.10.10">
    <property type="entry name" value="Winged helix-like DNA-binding domain superfamily/Winged helix DNA-binding domain"/>
    <property type="match status" value="1"/>
</dbReference>